<dbReference type="GO" id="GO:0005829">
    <property type="term" value="C:cytosol"/>
    <property type="evidence" value="ECO:0007669"/>
    <property type="project" value="UniProtKB-SubCell"/>
</dbReference>
<accession>A0A1I1E567</accession>
<proteinExistence type="inferred from homology"/>
<dbReference type="NCBIfam" id="TIGR00208">
    <property type="entry name" value="fliS"/>
    <property type="match status" value="1"/>
</dbReference>
<dbReference type="InterPro" id="IPR036584">
    <property type="entry name" value="FliS_sf"/>
</dbReference>
<evidence type="ECO:0000256" key="6">
    <source>
        <dbReference type="PIRNR" id="PIRNR039090"/>
    </source>
</evidence>
<dbReference type="OrthoDB" id="1524959at2"/>
<keyword evidence="7" id="KW-0969">Cilium</keyword>
<keyword evidence="4 6" id="KW-1005">Bacterial flagellum biogenesis</keyword>
<evidence type="ECO:0000256" key="3">
    <source>
        <dbReference type="ARBA" id="ARBA00022490"/>
    </source>
</evidence>
<dbReference type="PIRSF" id="PIRSF039090">
    <property type="entry name" value="Flis"/>
    <property type="match status" value="1"/>
</dbReference>
<keyword evidence="7" id="KW-0282">Flagellum</keyword>
<reference evidence="8" key="1">
    <citation type="submission" date="2016-10" db="EMBL/GenBank/DDBJ databases">
        <authorList>
            <person name="Varghese N."/>
            <person name="Submissions S."/>
        </authorList>
    </citation>
    <scope>NUCLEOTIDE SEQUENCE [LARGE SCALE GENOMIC DNA]</scope>
    <source>
        <strain evidence="8">ATCC 43811</strain>
    </source>
</reference>
<gene>
    <name evidence="7" type="ORF">SAMN02745150_00958</name>
</gene>
<evidence type="ECO:0000256" key="5">
    <source>
        <dbReference type="ARBA" id="ARBA00023186"/>
    </source>
</evidence>
<dbReference type="GO" id="GO:0044780">
    <property type="term" value="P:bacterial-type flagellum assembly"/>
    <property type="evidence" value="ECO:0007669"/>
    <property type="project" value="InterPro"/>
</dbReference>
<organism evidence="7 8">
    <name type="scientific">Brevinema andersonii</name>
    <dbReference type="NCBI Taxonomy" id="34097"/>
    <lineage>
        <taxon>Bacteria</taxon>
        <taxon>Pseudomonadati</taxon>
        <taxon>Spirochaetota</taxon>
        <taxon>Spirochaetia</taxon>
        <taxon>Brevinematales</taxon>
        <taxon>Brevinemataceae</taxon>
        <taxon>Brevinema</taxon>
    </lineage>
</organism>
<comment type="subcellular location">
    <subcellularLocation>
        <location evidence="1 6">Cytoplasm</location>
        <location evidence="1 6">Cytosol</location>
    </subcellularLocation>
</comment>
<comment type="similarity">
    <text evidence="2 6">Belongs to the FliS family.</text>
</comment>
<keyword evidence="7" id="KW-0966">Cell projection</keyword>
<dbReference type="EMBL" id="FOKY01000007">
    <property type="protein sequence ID" value="SFB82311.1"/>
    <property type="molecule type" value="Genomic_DNA"/>
</dbReference>
<name>A0A1I1E567_BREAD</name>
<dbReference type="GO" id="GO:0071973">
    <property type="term" value="P:bacterial-type flagellum-dependent cell motility"/>
    <property type="evidence" value="ECO:0007669"/>
    <property type="project" value="TreeGrafter"/>
</dbReference>
<dbReference type="SUPFAM" id="SSF101116">
    <property type="entry name" value="Flagellar export chaperone FliS"/>
    <property type="match status" value="1"/>
</dbReference>
<dbReference type="PANTHER" id="PTHR34773">
    <property type="entry name" value="FLAGELLAR SECRETION CHAPERONE FLIS"/>
    <property type="match status" value="1"/>
</dbReference>
<dbReference type="InterPro" id="IPR003713">
    <property type="entry name" value="FliS"/>
</dbReference>
<dbReference type="RefSeq" id="WP_092319167.1">
    <property type="nucleotide sequence ID" value="NZ_FOKY01000007.1"/>
</dbReference>
<dbReference type="Proteomes" id="UP000240042">
    <property type="component" value="Unassembled WGS sequence"/>
</dbReference>
<keyword evidence="8" id="KW-1185">Reference proteome</keyword>
<evidence type="ECO:0000313" key="7">
    <source>
        <dbReference type="EMBL" id="SFB82311.1"/>
    </source>
</evidence>
<evidence type="ECO:0000313" key="8">
    <source>
        <dbReference type="Proteomes" id="UP000240042"/>
    </source>
</evidence>
<dbReference type="Pfam" id="PF02561">
    <property type="entry name" value="FliS"/>
    <property type="match status" value="1"/>
</dbReference>
<dbReference type="STRING" id="34097.SAMN02745150_00958"/>
<dbReference type="PANTHER" id="PTHR34773:SF1">
    <property type="entry name" value="FLAGELLAR SECRETION CHAPERONE FLIS"/>
    <property type="match status" value="1"/>
</dbReference>
<dbReference type="AlphaFoldDB" id="A0A1I1E567"/>
<evidence type="ECO:0000256" key="1">
    <source>
        <dbReference type="ARBA" id="ARBA00004514"/>
    </source>
</evidence>
<protein>
    <recommendedName>
        <fullName evidence="6">Flagellar secretion chaperone FliS</fullName>
    </recommendedName>
</protein>
<evidence type="ECO:0000256" key="4">
    <source>
        <dbReference type="ARBA" id="ARBA00022795"/>
    </source>
</evidence>
<evidence type="ECO:0000256" key="2">
    <source>
        <dbReference type="ARBA" id="ARBA00008787"/>
    </source>
</evidence>
<sequence length="134" mass="15248">MQGHHVYKTNDIETASSIKLVVMLYSGAVRFTQLAIDAINQKNYEKANENIIKTQNIVGELLSSLNFEAGEISNTLSQLYLYIHRRLLEANLQKKSDILQEVSEILQNLKSAWDELLNKEENNTLEIKNINISG</sequence>
<dbReference type="CDD" id="cd16098">
    <property type="entry name" value="FliS"/>
    <property type="match status" value="1"/>
</dbReference>
<dbReference type="Gene3D" id="1.20.120.340">
    <property type="entry name" value="Flagellar protein FliS"/>
    <property type="match status" value="1"/>
</dbReference>
<keyword evidence="5" id="KW-0143">Chaperone</keyword>
<keyword evidence="3 6" id="KW-0963">Cytoplasm</keyword>